<dbReference type="AlphaFoldDB" id="A0A9D4RIF8"/>
<name>A0A9D4RIF8_DREPO</name>
<comment type="caution">
    <text evidence="1">The sequence shown here is derived from an EMBL/GenBank/DDBJ whole genome shotgun (WGS) entry which is preliminary data.</text>
</comment>
<dbReference type="Proteomes" id="UP000828390">
    <property type="component" value="Unassembled WGS sequence"/>
</dbReference>
<accession>A0A9D4RIF8</accession>
<protein>
    <submittedName>
        <fullName evidence="1">Uncharacterized protein</fullName>
    </submittedName>
</protein>
<dbReference type="EMBL" id="JAIWYP010000002">
    <property type="protein sequence ID" value="KAH3867692.1"/>
    <property type="molecule type" value="Genomic_DNA"/>
</dbReference>
<keyword evidence="2" id="KW-1185">Reference proteome</keyword>
<proteinExistence type="predicted"/>
<reference evidence="1" key="1">
    <citation type="journal article" date="2019" name="bioRxiv">
        <title>The Genome of the Zebra Mussel, Dreissena polymorpha: A Resource for Invasive Species Research.</title>
        <authorList>
            <person name="McCartney M.A."/>
            <person name="Auch B."/>
            <person name="Kono T."/>
            <person name="Mallez S."/>
            <person name="Zhang Y."/>
            <person name="Obille A."/>
            <person name="Becker A."/>
            <person name="Abrahante J.E."/>
            <person name="Garbe J."/>
            <person name="Badalamenti J.P."/>
            <person name="Herman A."/>
            <person name="Mangelson H."/>
            <person name="Liachko I."/>
            <person name="Sullivan S."/>
            <person name="Sone E.D."/>
            <person name="Koren S."/>
            <person name="Silverstein K.A.T."/>
            <person name="Beckman K.B."/>
            <person name="Gohl D.M."/>
        </authorList>
    </citation>
    <scope>NUCLEOTIDE SEQUENCE</scope>
    <source>
        <strain evidence="1">Duluth1</strain>
        <tissue evidence="1">Whole animal</tissue>
    </source>
</reference>
<gene>
    <name evidence="1" type="ORF">DPMN_030825</name>
</gene>
<sequence>MKDNQNSVEGIYLTTRGEERLWKWIWAFQQCFNVPEVMVWVLNVLGGIWNSVVNGLRCEWDLTKIAIRFGNIFVNIFLE</sequence>
<reference evidence="1" key="2">
    <citation type="submission" date="2020-11" db="EMBL/GenBank/DDBJ databases">
        <authorList>
            <person name="McCartney M.A."/>
            <person name="Auch B."/>
            <person name="Kono T."/>
            <person name="Mallez S."/>
            <person name="Becker A."/>
            <person name="Gohl D.M."/>
            <person name="Silverstein K.A.T."/>
            <person name="Koren S."/>
            <person name="Bechman K.B."/>
            <person name="Herman A."/>
            <person name="Abrahante J.E."/>
            <person name="Garbe J."/>
        </authorList>
    </citation>
    <scope>NUCLEOTIDE SEQUENCE</scope>
    <source>
        <strain evidence="1">Duluth1</strain>
        <tissue evidence="1">Whole animal</tissue>
    </source>
</reference>
<evidence type="ECO:0000313" key="2">
    <source>
        <dbReference type="Proteomes" id="UP000828390"/>
    </source>
</evidence>
<organism evidence="1 2">
    <name type="scientific">Dreissena polymorpha</name>
    <name type="common">Zebra mussel</name>
    <name type="synonym">Mytilus polymorpha</name>
    <dbReference type="NCBI Taxonomy" id="45954"/>
    <lineage>
        <taxon>Eukaryota</taxon>
        <taxon>Metazoa</taxon>
        <taxon>Spiralia</taxon>
        <taxon>Lophotrochozoa</taxon>
        <taxon>Mollusca</taxon>
        <taxon>Bivalvia</taxon>
        <taxon>Autobranchia</taxon>
        <taxon>Heteroconchia</taxon>
        <taxon>Euheterodonta</taxon>
        <taxon>Imparidentia</taxon>
        <taxon>Neoheterodontei</taxon>
        <taxon>Myida</taxon>
        <taxon>Dreissenoidea</taxon>
        <taxon>Dreissenidae</taxon>
        <taxon>Dreissena</taxon>
    </lineage>
</organism>
<evidence type="ECO:0000313" key="1">
    <source>
        <dbReference type="EMBL" id="KAH3867692.1"/>
    </source>
</evidence>